<dbReference type="Pfam" id="PF13354">
    <property type="entry name" value="Beta-lactamase2"/>
    <property type="match status" value="1"/>
</dbReference>
<evidence type="ECO:0000256" key="5">
    <source>
        <dbReference type="RuleBase" id="RU361140"/>
    </source>
</evidence>
<dbReference type="InterPro" id="IPR000871">
    <property type="entry name" value="Beta-lactam_class-A"/>
</dbReference>
<dbReference type="OrthoDB" id="9784149at2"/>
<keyword evidence="4 5" id="KW-0046">Antibiotic resistance</keyword>
<dbReference type="PANTHER" id="PTHR35333">
    <property type="entry name" value="BETA-LACTAMASE"/>
    <property type="match status" value="1"/>
</dbReference>
<dbReference type="InterPro" id="IPR023650">
    <property type="entry name" value="Beta-lactam_class-A_AS"/>
</dbReference>
<evidence type="ECO:0000313" key="8">
    <source>
        <dbReference type="EMBL" id="ASO18460.1"/>
    </source>
</evidence>
<comment type="catalytic activity">
    <reaction evidence="5">
        <text>a beta-lactam + H2O = a substituted beta-amino acid</text>
        <dbReference type="Rhea" id="RHEA:20401"/>
        <dbReference type="ChEBI" id="CHEBI:15377"/>
        <dbReference type="ChEBI" id="CHEBI:35627"/>
        <dbReference type="ChEBI" id="CHEBI:140347"/>
        <dbReference type="EC" id="3.5.2.6"/>
    </reaction>
</comment>
<dbReference type="PROSITE" id="PS00146">
    <property type="entry name" value="BETA_LACTAMASE_A"/>
    <property type="match status" value="1"/>
</dbReference>
<comment type="similarity">
    <text evidence="1 5">Belongs to the class-A beta-lactamase family.</text>
</comment>
<dbReference type="PANTHER" id="PTHR35333:SF3">
    <property type="entry name" value="BETA-LACTAMASE-TYPE TRANSPEPTIDASE FOLD CONTAINING PROTEIN"/>
    <property type="match status" value="1"/>
</dbReference>
<dbReference type="SUPFAM" id="SSF56601">
    <property type="entry name" value="beta-lactamase/transpeptidase-like"/>
    <property type="match status" value="1"/>
</dbReference>
<evidence type="ECO:0000256" key="6">
    <source>
        <dbReference type="SAM" id="SignalP"/>
    </source>
</evidence>
<feature type="chain" id="PRO_5039133913" description="Beta-lactamase" evidence="6">
    <location>
        <begin position="22"/>
        <end position="300"/>
    </location>
</feature>
<evidence type="ECO:0000256" key="3">
    <source>
        <dbReference type="ARBA" id="ARBA00022801"/>
    </source>
</evidence>
<dbReference type="EC" id="3.5.2.6" evidence="2 5"/>
<evidence type="ECO:0000256" key="4">
    <source>
        <dbReference type="ARBA" id="ARBA00023251"/>
    </source>
</evidence>
<dbReference type="GO" id="GO:0030655">
    <property type="term" value="P:beta-lactam antibiotic catabolic process"/>
    <property type="evidence" value="ECO:0007669"/>
    <property type="project" value="InterPro"/>
</dbReference>
<keyword evidence="3 5" id="KW-0378">Hydrolase</keyword>
<keyword evidence="9" id="KW-1185">Reference proteome</keyword>
<dbReference type="GO" id="GO:0008800">
    <property type="term" value="F:beta-lactamase activity"/>
    <property type="evidence" value="ECO:0007669"/>
    <property type="project" value="UniProtKB-UniRule"/>
</dbReference>
<dbReference type="KEGG" id="ahg:AHOG_04020"/>
<protein>
    <recommendedName>
        <fullName evidence="2 5">Beta-lactamase</fullName>
        <ecNumber evidence="2 5">3.5.2.6</ecNumber>
    </recommendedName>
</protein>
<reference evidence="8 9" key="1">
    <citation type="submission" date="2017-07" db="EMBL/GenBank/DDBJ databases">
        <title>Complete genome sequence of Actinoalloteichus hoggarensis DSM 45943, type strain of Actinoalloteichus hoggarensis.</title>
        <authorList>
            <person name="Ruckert C."/>
            <person name="Nouioui I."/>
            <person name="Willmese J."/>
            <person name="van Wezel G."/>
            <person name="Klenk H.-P."/>
            <person name="Kalinowski J."/>
            <person name="Zotchev S.B."/>
        </authorList>
    </citation>
    <scope>NUCLEOTIDE SEQUENCE [LARGE SCALE GENOMIC DNA]</scope>
    <source>
        <strain evidence="8 9">DSM 45943</strain>
    </source>
</reference>
<evidence type="ECO:0000259" key="7">
    <source>
        <dbReference type="Pfam" id="PF13354"/>
    </source>
</evidence>
<organism evidence="8 9">
    <name type="scientific">Actinoalloteichus hoggarensis</name>
    <dbReference type="NCBI Taxonomy" id="1470176"/>
    <lineage>
        <taxon>Bacteria</taxon>
        <taxon>Bacillati</taxon>
        <taxon>Actinomycetota</taxon>
        <taxon>Actinomycetes</taxon>
        <taxon>Pseudonocardiales</taxon>
        <taxon>Pseudonocardiaceae</taxon>
        <taxon>Actinoalloteichus</taxon>
    </lineage>
</organism>
<feature type="signal peptide" evidence="6">
    <location>
        <begin position="1"/>
        <end position="21"/>
    </location>
</feature>
<dbReference type="EMBL" id="CP022521">
    <property type="protein sequence ID" value="ASO18460.1"/>
    <property type="molecule type" value="Genomic_DNA"/>
</dbReference>
<proteinExistence type="inferred from homology"/>
<keyword evidence="6" id="KW-0732">Signal</keyword>
<dbReference type="PRINTS" id="PR00118">
    <property type="entry name" value="BLACTAMASEA"/>
</dbReference>
<feature type="domain" description="Beta-lactamase class A catalytic" evidence="7">
    <location>
        <begin position="58"/>
        <end position="272"/>
    </location>
</feature>
<gene>
    <name evidence="8" type="primary">penPC</name>
    <name evidence="8" type="ORF">AHOG_04020</name>
</gene>
<accession>A0A221VY17</accession>
<evidence type="ECO:0000313" key="9">
    <source>
        <dbReference type="Proteomes" id="UP000204221"/>
    </source>
</evidence>
<dbReference type="Proteomes" id="UP000204221">
    <property type="component" value="Chromosome"/>
</dbReference>
<dbReference type="InterPro" id="IPR045155">
    <property type="entry name" value="Beta-lactam_cat"/>
</dbReference>
<dbReference type="PROSITE" id="PS51257">
    <property type="entry name" value="PROKAR_LIPOPROTEIN"/>
    <property type="match status" value="1"/>
</dbReference>
<dbReference type="NCBIfam" id="NF033103">
    <property type="entry name" value="bla_class_A"/>
    <property type="match status" value="1"/>
</dbReference>
<dbReference type="InterPro" id="IPR012338">
    <property type="entry name" value="Beta-lactam/transpept-like"/>
</dbReference>
<dbReference type="AlphaFoldDB" id="A0A221VY17"/>
<sequence>MTRSRSRLVSLLALSAAAALAITGCAPASQPAQSEAAAAVAAQEALESLEAEFDARLGVYAIDTGTGEEVEYRADERFAFASTYKVLAAAAVLEQNTLAELDELVAYDESDLVTYSPVTEGSVGTGMTLRQLAEAAVQYSDNTAGNLLFDELGGPAGFAAALARVGDQVTVAEREEPDLNDYVPGDDSDTSTPEALATTLSSYALGDTLSPDKRELVTQWLIGNTTGDDLIRAGVPADWVVGDKTGAAAYGTRNDIAVVWRPDGDPIVIAILSDKADPEAQYDDSLIAEATSVTIDALTE</sequence>
<name>A0A221VY17_9PSEU</name>
<evidence type="ECO:0000256" key="1">
    <source>
        <dbReference type="ARBA" id="ARBA00009009"/>
    </source>
</evidence>
<dbReference type="GO" id="GO:0046677">
    <property type="term" value="P:response to antibiotic"/>
    <property type="evidence" value="ECO:0007669"/>
    <property type="project" value="UniProtKB-UniRule"/>
</dbReference>
<evidence type="ECO:0000256" key="2">
    <source>
        <dbReference type="ARBA" id="ARBA00012865"/>
    </source>
</evidence>
<dbReference type="Gene3D" id="3.40.710.10">
    <property type="entry name" value="DD-peptidase/beta-lactamase superfamily"/>
    <property type="match status" value="1"/>
</dbReference>